<keyword evidence="3" id="KW-1185">Reference proteome</keyword>
<comment type="caution">
    <text evidence="2">The sequence shown here is derived from an EMBL/GenBank/DDBJ whole genome shotgun (WGS) entry which is preliminary data.</text>
</comment>
<name>A0A841BUZ6_9ACTN</name>
<feature type="transmembrane region" description="Helical" evidence="1">
    <location>
        <begin position="146"/>
        <end position="164"/>
    </location>
</feature>
<evidence type="ECO:0000256" key="1">
    <source>
        <dbReference type="SAM" id="Phobius"/>
    </source>
</evidence>
<proteinExistence type="predicted"/>
<protein>
    <recommendedName>
        <fullName evidence="4">ABC transporter permease</fullName>
    </recommendedName>
</protein>
<keyword evidence="1" id="KW-1133">Transmembrane helix</keyword>
<evidence type="ECO:0000313" key="2">
    <source>
        <dbReference type="EMBL" id="MBB5870571.1"/>
    </source>
</evidence>
<dbReference type="AlphaFoldDB" id="A0A841BUZ6"/>
<reference evidence="2 3" key="1">
    <citation type="submission" date="2020-08" db="EMBL/GenBank/DDBJ databases">
        <title>Sequencing the genomes of 1000 actinobacteria strains.</title>
        <authorList>
            <person name="Klenk H.-P."/>
        </authorList>
    </citation>
    <scope>NUCLEOTIDE SEQUENCE [LARGE SCALE GENOMIC DNA]</scope>
    <source>
        <strain evidence="2 3">DSM 45362</strain>
    </source>
</reference>
<organism evidence="2 3">
    <name type="scientific">Allocatelliglobosispora scoriae</name>
    <dbReference type="NCBI Taxonomy" id="643052"/>
    <lineage>
        <taxon>Bacteria</taxon>
        <taxon>Bacillati</taxon>
        <taxon>Actinomycetota</taxon>
        <taxon>Actinomycetes</taxon>
        <taxon>Micromonosporales</taxon>
        <taxon>Micromonosporaceae</taxon>
        <taxon>Allocatelliglobosispora</taxon>
    </lineage>
</organism>
<dbReference type="RefSeq" id="WP_184838054.1">
    <property type="nucleotide sequence ID" value="NZ_JACHMN010000002.1"/>
</dbReference>
<accession>A0A841BUZ6</accession>
<evidence type="ECO:0000313" key="3">
    <source>
        <dbReference type="Proteomes" id="UP000587527"/>
    </source>
</evidence>
<keyword evidence="1" id="KW-0472">Membrane</keyword>
<feature type="transmembrane region" description="Helical" evidence="1">
    <location>
        <begin position="288"/>
        <end position="305"/>
    </location>
</feature>
<feature type="transmembrane region" description="Helical" evidence="1">
    <location>
        <begin position="232"/>
        <end position="250"/>
    </location>
</feature>
<sequence length="314" mass="31270">MNQKSLRTAAALAVGLVVVQALLVPLFAAPAANIAPHDVPIAVAGPAAAVDPLAAQLANHDGAFEVTKLADGVAADQAIRDREVYAAFVVTPTGPELHTASAAGPLVASLLTGAAQQMSQGAPVKVVDIVASPVDDPRGAGFSSSYLPLLLTGMLAGILLVLLVSSWVARLVGVAAYALLSGLIGTLVLRDWLGVISGDHLADAATIGLIGLAVSGTLAGLGSLLGRPGIGLGALIVFLVGNPLSAVAAAPELLPQPWGALGQFLPAGAGATLLRSTAFFDGAGGMKSALVLACYAAVGLVFITLRRPKVEAAE</sequence>
<dbReference type="EMBL" id="JACHMN010000002">
    <property type="protein sequence ID" value="MBB5870571.1"/>
    <property type="molecule type" value="Genomic_DNA"/>
</dbReference>
<evidence type="ECO:0008006" key="4">
    <source>
        <dbReference type="Google" id="ProtNLM"/>
    </source>
</evidence>
<feature type="transmembrane region" description="Helical" evidence="1">
    <location>
        <begin position="171"/>
        <end position="189"/>
    </location>
</feature>
<keyword evidence="1" id="KW-0812">Transmembrane</keyword>
<feature type="transmembrane region" description="Helical" evidence="1">
    <location>
        <begin position="201"/>
        <end position="225"/>
    </location>
</feature>
<dbReference type="Proteomes" id="UP000587527">
    <property type="component" value="Unassembled WGS sequence"/>
</dbReference>
<gene>
    <name evidence="2" type="ORF">F4553_003950</name>
</gene>